<evidence type="ECO:0000256" key="1">
    <source>
        <dbReference type="SAM" id="MobiDB-lite"/>
    </source>
</evidence>
<dbReference type="AlphaFoldDB" id="A0A7C9V7J0"/>
<evidence type="ECO:0000313" key="2">
    <source>
        <dbReference type="EMBL" id="NGN41763.1"/>
    </source>
</evidence>
<comment type="caution">
    <text evidence="2">The sequence shown here is derived from an EMBL/GenBank/DDBJ whole genome shotgun (WGS) entry which is preliminary data.</text>
</comment>
<protein>
    <submittedName>
        <fullName evidence="2">Uncharacterized protein</fullName>
    </submittedName>
</protein>
<sequence>MIVFTPKTKSTPEVKETEENRFERVRKAAAEKRRKADTDSAPKTTEDKRLL</sequence>
<feature type="region of interest" description="Disordered" evidence="1">
    <location>
        <begin position="1"/>
        <end position="51"/>
    </location>
</feature>
<evidence type="ECO:0000313" key="3">
    <source>
        <dbReference type="Proteomes" id="UP000481252"/>
    </source>
</evidence>
<keyword evidence="3" id="KW-1185">Reference proteome</keyword>
<feature type="compositionally biased region" description="Basic and acidic residues" evidence="1">
    <location>
        <begin position="10"/>
        <end position="51"/>
    </location>
</feature>
<organism evidence="2 3">
    <name type="scientific">Mesorhizobium zhangyense</name>
    <dbReference type="NCBI Taxonomy" id="1776730"/>
    <lineage>
        <taxon>Bacteria</taxon>
        <taxon>Pseudomonadati</taxon>
        <taxon>Pseudomonadota</taxon>
        <taxon>Alphaproteobacteria</taxon>
        <taxon>Hyphomicrobiales</taxon>
        <taxon>Phyllobacteriaceae</taxon>
        <taxon>Mesorhizobium</taxon>
    </lineage>
</organism>
<accession>A0A7C9V7J0</accession>
<gene>
    <name evidence="2" type="ORF">G6N74_11850</name>
</gene>
<dbReference type="Proteomes" id="UP000481252">
    <property type="component" value="Unassembled WGS sequence"/>
</dbReference>
<proteinExistence type="predicted"/>
<reference evidence="2 3" key="1">
    <citation type="submission" date="2020-02" db="EMBL/GenBank/DDBJ databases">
        <title>Genome sequence of the type strain CGMCC 1.15528 of Mesorhizobium zhangyense.</title>
        <authorList>
            <person name="Gao J."/>
            <person name="Sun J."/>
        </authorList>
    </citation>
    <scope>NUCLEOTIDE SEQUENCE [LARGE SCALE GENOMIC DNA]</scope>
    <source>
        <strain evidence="2 3">CGMCC 1.15528</strain>
    </source>
</reference>
<dbReference type="EMBL" id="JAAKZG010000004">
    <property type="protein sequence ID" value="NGN41763.1"/>
    <property type="molecule type" value="Genomic_DNA"/>
</dbReference>
<dbReference type="RefSeq" id="WP_165117483.1">
    <property type="nucleotide sequence ID" value="NZ_JAAKZG010000004.1"/>
</dbReference>
<name>A0A7C9V7J0_9HYPH</name>